<evidence type="ECO:0000259" key="1">
    <source>
        <dbReference type="SMART" id="SM00421"/>
    </source>
</evidence>
<dbReference type="GO" id="GO:0006355">
    <property type="term" value="P:regulation of DNA-templated transcription"/>
    <property type="evidence" value="ECO:0007669"/>
    <property type="project" value="InterPro"/>
</dbReference>
<dbReference type="EMBL" id="JAPJZI010000001">
    <property type="protein sequence ID" value="MDA5399891.1"/>
    <property type="molecule type" value="Genomic_DNA"/>
</dbReference>
<dbReference type="Gene3D" id="3.10.450.50">
    <property type="match status" value="1"/>
</dbReference>
<proteinExistence type="predicted"/>
<accession>A0A9X3UK72</accession>
<keyword evidence="3" id="KW-1185">Reference proteome</keyword>
<dbReference type="AlphaFoldDB" id="A0A9X3UK72"/>
<dbReference type="SMART" id="SM00421">
    <property type="entry name" value="HTH_LUXR"/>
    <property type="match status" value="1"/>
</dbReference>
<evidence type="ECO:0000313" key="2">
    <source>
        <dbReference type="EMBL" id="MDA5399891.1"/>
    </source>
</evidence>
<gene>
    <name evidence="2" type="ORF">OQ273_15015</name>
</gene>
<dbReference type="InterPro" id="IPR037401">
    <property type="entry name" value="SnoaL-like"/>
</dbReference>
<dbReference type="GO" id="GO:0003677">
    <property type="term" value="F:DNA binding"/>
    <property type="evidence" value="ECO:0007669"/>
    <property type="project" value="InterPro"/>
</dbReference>
<comment type="caution">
    <text evidence="2">The sequence shown here is derived from an EMBL/GenBank/DDBJ whole genome shotgun (WGS) entry which is preliminary data.</text>
</comment>
<sequence length="324" mass="36200">MKDLEEDRAAILAVVDAETEAYLQRDYDAWEKCWHDGPEIRRIHSHVGTGVTVVAGPEIRTQMHRLLSENIEWQVPEAIRRENMNIVVSAEMAWVSYDQIGDMSSIPKEMAGHYHELKILHKIDGSWKIACIVGTQMRIDHVRAPLVEVDETARLLWMNEAAQDRLPNHPMLGLRANRLHAAEPDAQGELLSAVDWIAKVRDRHTPCVGEDAVTRAIALGQDDTGLAHICWAILRDGRLLITFDDTDRLERQLASAAAVYGLSQAQEKLARHLVEGRDLGAAAAALGISPNTAKTHLQRIYDKTGVRAQPALVRLLLNADRRGI</sequence>
<name>A0A9X3UK72_9HYPH</name>
<dbReference type="Pfam" id="PF13474">
    <property type="entry name" value="SnoaL_3"/>
    <property type="match status" value="1"/>
</dbReference>
<dbReference type="InterPro" id="IPR036388">
    <property type="entry name" value="WH-like_DNA-bd_sf"/>
</dbReference>
<reference evidence="2" key="1">
    <citation type="submission" date="2022-11" db="EMBL/GenBank/DDBJ databases">
        <title>Draft genome sequence of Hoeflea poritis E7-10 and Hoeflea prorocentri PM5-8, separated from scleractinian coral Porites lutea and marine dinoflagellate.</title>
        <authorList>
            <person name="Zhang G."/>
            <person name="Wei Q."/>
            <person name="Cai L."/>
        </authorList>
    </citation>
    <scope>NUCLEOTIDE SEQUENCE</scope>
    <source>
        <strain evidence="2">PM5-8</strain>
    </source>
</reference>
<dbReference type="InterPro" id="IPR000792">
    <property type="entry name" value="Tscrpt_reg_LuxR_C"/>
</dbReference>
<feature type="domain" description="HTH luxR-type" evidence="1">
    <location>
        <begin position="259"/>
        <end position="316"/>
    </location>
</feature>
<dbReference type="InterPro" id="IPR032710">
    <property type="entry name" value="NTF2-like_dom_sf"/>
</dbReference>
<dbReference type="SUPFAM" id="SSF54427">
    <property type="entry name" value="NTF2-like"/>
    <property type="match status" value="1"/>
</dbReference>
<dbReference type="InterPro" id="IPR016032">
    <property type="entry name" value="Sig_transdc_resp-reg_C-effctor"/>
</dbReference>
<dbReference type="Gene3D" id="1.10.10.10">
    <property type="entry name" value="Winged helix-like DNA-binding domain superfamily/Winged helix DNA-binding domain"/>
    <property type="match status" value="1"/>
</dbReference>
<protein>
    <submittedName>
        <fullName evidence="2">DUF4440 domain-containing protein</fullName>
    </submittedName>
</protein>
<dbReference type="Proteomes" id="UP001151234">
    <property type="component" value="Unassembled WGS sequence"/>
</dbReference>
<organism evidence="2 3">
    <name type="scientific">Hoeflea prorocentri</name>
    <dbReference type="NCBI Taxonomy" id="1922333"/>
    <lineage>
        <taxon>Bacteria</taxon>
        <taxon>Pseudomonadati</taxon>
        <taxon>Pseudomonadota</taxon>
        <taxon>Alphaproteobacteria</taxon>
        <taxon>Hyphomicrobiales</taxon>
        <taxon>Rhizobiaceae</taxon>
        <taxon>Hoeflea</taxon>
    </lineage>
</organism>
<dbReference type="RefSeq" id="WP_267991305.1">
    <property type="nucleotide sequence ID" value="NZ_JAPJZI010000001.1"/>
</dbReference>
<evidence type="ECO:0000313" key="3">
    <source>
        <dbReference type="Proteomes" id="UP001151234"/>
    </source>
</evidence>
<dbReference type="SUPFAM" id="SSF46894">
    <property type="entry name" value="C-terminal effector domain of the bipartite response regulators"/>
    <property type="match status" value="1"/>
</dbReference>